<dbReference type="RefSeq" id="WP_103934051.1">
    <property type="nucleotide sequence ID" value="NZ_FNVA01000005.1"/>
</dbReference>
<protein>
    <submittedName>
        <fullName evidence="3">Tetratricopeptide repeat-containing protein</fullName>
    </submittedName>
</protein>
<dbReference type="InterPro" id="IPR011990">
    <property type="entry name" value="TPR-like_helical_dom_sf"/>
</dbReference>
<dbReference type="Pfam" id="PF13432">
    <property type="entry name" value="TPR_16"/>
    <property type="match status" value="1"/>
</dbReference>
<dbReference type="Proteomes" id="UP000236728">
    <property type="component" value="Unassembled WGS sequence"/>
</dbReference>
<evidence type="ECO:0000313" key="3">
    <source>
        <dbReference type="EMBL" id="SEG48784.1"/>
    </source>
</evidence>
<dbReference type="PROSITE" id="PS50005">
    <property type="entry name" value="TPR"/>
    <property type="match status" value="1"/>
</dbReference>
<dbReference type="EMBL" id="FNVA01000005">
    <property type="protein sequence ID" value="SEG48784.1"/>
    <property type="molecule type" value="Genomic_DNA"/>
</dbReference>
<evidence type="ECO:0000256" key="1">
    <source>
        <dbReference type="PROSITE-ProRule" id="PRU00339"/>
    </source>
</evidence>
<dbReference type="Pfam" id="PF13620">
    <property type="entry name" value="CarboxypepD_reg"/>
    <property type="match status" value="1"/>
</dbReference>
<dbReference type="GO" id="GO:0030246">
    <property type="term" value="F:carbohydrate binding"/>
    <property type="evidence" value="ECO:0007669"/>
    <property type="project" value="InterPro"/>
</dbReference>
<dbReference type="SMART" id="SM00028">
    <property type="entry name" value="TPR"/>
    <property type="match status" value="2"/>
</dbReference>
<dbReference type="AlphaFoldDB" id="A0A1H6AKU0"/>
<keyword evidence="1" id="KW-0802">TPR repeat</keyword>
<keyword evidence="2" id="KW-0732">Signal</keyword>
<evidence type="ECO:0000313" key="4">
    <source>
        <dbReference type="Proteomes" id="UP000236728"/>
    </source>
</evidence>
<evidence type="ECO:0000256" key="2">
    <source>
        <dbReference type="SAM" id="SignalP"/>
    </source>
</evidence>
<accession>A0A1H6AKU0</accession>
<dbReference type="Gene3D" id="2.60.40.1120">
    <property type="entry name" value="Carboxypeptidase-like, regulatory domain"/>
    <property type="match status" value="1"/>
</dbReference>
<dbReference type="SUPFAM" id="SSF49452">
    <property type="entry name" value="Starch-binding domain-like"/>
    <property type="match status" value="1"/>
</dbReference>
<name>A0A1H6AKU0_9BACT</name>
<feature type="signal peptide" evidence="2">
    <location>
        <begin position="1"/>
        <end position="24"/>
    </location>
</feature>
<feature type="repeat" description="TPR" evidence="1">
    <location>
        <begin position="259"/>
        <end position="292"/>
    </location>
</feature>
<proteinExistence type="predicted"/>
<reference evidence="3 4" key="1">
    <citation type="submission" date="2016-10" db="EMBL/GenBank/DDBJ databases">
        <authorList>
            <person name="de Groot N.N."/>
        </authorList>
    </citation>
    <scope>NUCLEOTIDE SEQUENCE [LARGE SCALE GENOMIC DNA]</scope>
    <source>
        <strain evidence="3 4">DSM 22489</strain>
    </source>
</reference>
<dbReference type="OrthoDB" id="108250at2"/>
<sequence length="397" mass="42133">MKTLKGNLWTAAAGAVLFSSTLFAQAPAASTTTAHGHVQNAAGQPIPGVTVEFTKDKSVAYKDAKMAAKVTGDANGNYTAPGLTPGDYFMYVSQGDKHIDQIEVTIKPNTPDMVVDDDMTRADYIAKMTPEEKKQIEEFKKKNAEIMKSNSVIANLNNTLKQVRADLAAAAPTKGDVSKDVADMKQATDQKPDEPLLWLNYGDAAAAQGDHLAAADKAAGKVASSDPDTMAMYDTAVTAYKTGIDKDAASKKPLPVQEAVGYGQMGNVLAKENKIPEATAAYESAAKADPTKAGLYYNNEAAVMLNASQSEAALAAAEKAIAADPNRADPYYIKGQVLVQKATLDPKSQKLVAPPGCIEAYSKYLELEPNGKFAPSIKEVLAAFDQTQVTKFGGKKR</sequence>
<keyword evidence="4" id="KW-1185">Reference proteome</keyword>
<gene>
    <name evidence="3" type="ORF">SAMN05421819_3203</name>
</gene>
<organism evidence="3 4">
    <name type="scientific">Bryocella elongata</name>
    <dbReference type="NCBI Taxonomy" id="863522"/>
    <lineage>
        <taxon>Bacteria</taxon>
        <taxon>Pseudomonadati</taxon>
        <taxon>Acidobacteriota</taxon>
        <taxon>Terriglobia</taxon>
        <taxon>Terriglobales</taxon>
        <taxon>Acidobacteriaceae</taxon>
        <taxon>Bryocella</taxon>
    </lineage>
</organism>
<feature type="chain" id="PRO_5009292891" evidence="2">
    <location>
        <begin position="25"/>
        <end position="397"/>
    </location>
</feature>
<dbReference type="InterPro" id="IPR019734">
    <property type="entry name" value="TPR_rpt"/>
</dbReference>
<dbReference type="InterPro" id="IPR013784">
    <property type="entry name" value="Carb-bd-like_fold"/>
</dbReference>
<dbReference type="Gene3D" id="1.25.40.10">
    <property type="entry name" value="Tetratricopeptide repeat domain"/>
    <property type="match status" value="1"/>
</dbReference>
<dbReference type="SUPFAM" id="SSF48452">
    <property type="entry name" value="TPR-like"/>
    <property type="match status" value="2"/>
</dbReference>